<evidence type="ECO:0000256" key="13">
    <source>
        <dbReference type="ARBA" id="ARBA00044891"/>
    </source>
</evidence>
<comment type="catalytic activity">
    <reaction evidence="11">
        <text>L-alpha-aminoacyl-L-arginine(out) = L-alpha-aminoacyl-L-arginine(in)</text>
        <dbReference type="Rhea" id="RHEA:79367"/>
        <dbReference type="ChEBI" id="CHEBI:229968"/>
    </reaction>
</comment>
<name>S2WM52_9ACTN</name>
<comment type="catalytic activity">
    <reaction evidence="14">
        <text>L-alpha-aminoacyl-L-lysine(out) = L-alpha-aminoacyl-L-lysine(in)</text>
        <dbReference type="Rhea" id="RHEA:79383"/>
        <dbReference type="ChEBI" id="CHEBI:229966"/>
    </reaction>
</comment>
<evidence type="ECO:0000256" key="1">
    <source>
        <dbReference type="ARBA" id="ARBA00004155"/>
    </source>
</evidence>
<dbReference type="CDD" id="cd06174">
    <property type="entry name" value="MFS"/>
    <property type="match status" value="1"/>
</dbReference>
<evidence type="ECO:0000256" key="16">
    <source>
        <dbReference type="ARBA" id="ARBA00044899"/>
    </source>
</evidence>
<feature type="transmembrane region" description="Helical" evidence="26">
    <location>
        <begin position="23"/>
        <end position="41"/>
    </location>
</feature>
<dbReference type="Proteomes" id="UP000014417">
    <property type="component" value="Unassembled WGS sequence"/>
</dbReference>
<dbReference type="EMBL" id="AGZR01000004">
    <property type="protein sequence ID" value="EPD33742.1"/>
    <property type="molecule type" value="Genomic_DNA"/>
</dbReference>
<dbReference type="PANTHER" id="PTHR23512">
    <property type="entry name" value="MAJOR FACILITATOR SUPERFAMILY DOMAIN-CONTAINING PROTEIN 1"/>
    <property type="match status" value="1"/>
</dbReference>
<dbReference type="AlphaFoldDB" id="S2WM52"/>
<dbReference type="STRING" id="883161.HMPREF9306_00504"/>
<evidence type="ECO:0000256" key="18">
    <source>
        <dbReference type="ARBA" id="ARBA00044903"/>
    </source>
</evidence>
<proteinExistence type="inferred from homology"/>
<evidence type="ECO:0000256" key="6">
    <source>
        <dbReference type="ARBA" id="ARBA00022989"/>
    </source>
</evidence>
<keyword evidence="7 26" id="KW-0472">Membrane</keyword>
<comment type="function">
    <text evidence="24">Lysosomal dipeptide uniporter that selectively exports lysine, arginine or histidine-containing dipeptides with a net positive charge from the lysosome lumen into the cytosol. Could play a role in a specific type of protein O-glycosylation indirectly regulating macrophages migration and tissue invasion. Also essential for liver homeostasis.</text>
</comment>
<dbReference type="InterPro" id="IPR036259">
    <property type="entry name" value="MFS_trans_sf"/>
</dbReference>
<dbReference type="Pfam" id="PF07690">
    <property type="entry name" value="MFS_1"/>
    <property type="match status" value="1"/>
</dbReference>
<dbReference type="GO" id="GO:0005886">
    <property type="term" value="C:plasma membrane"/>
    <property type="evidence" value="ECO:0007669"/>
    <property type="project" value="UniProtKB-SubCell"/>
</dbReference>
<evidence type="ECO:0000256" key="22">
    <source>
        <dbReference type="ARBA" id="ARBA00044985"/>
    </source>
</evidence>
<sequence>MIVGVLLSLPGGTLADRFGVKKVLAVALVIATIGVFLRIWADSYVLLFASMFLSGASGTLAMANSPKILSAWFKPQSLGLAFGIFMAGGGLGSTVGMAVARLFPSYVYAFWVSAFVMLAVLIAWVLLIKERPEGEEPPPPAASPIAGLKHVIKLPNVWLLGAGMAFLTAANMTYSSLLPVGLQADKAMTPDQSGVASSAIMLGSLLGSLGAPIALKLSRGLSKPVIIISGLAGALFLLLSWFIAPSAFFIIFLALGGIALAMAMTVIMSGPSQLPKVTPQSVGAAGGLISTVQMAGAFAIPTWIITPVSGGNFTLIFILGSLCALVITGALCFIPEFSKTKAS</sequence>
<dbReference type="SUPFAM" id="SSF103473">
    <property type="entry name" value="MFS general substrate transporter"/>
    <property type="match status" value="1"/>
</dbReference>
<evidence type="ECO:0000256" key="23">
    <source>
        <dbReference type="ARBA" id="ARBA00045018"/>
    </source>
</evidence>
<evidence type="ECO:0000313" key="28">
    <source>
        <dbReference type="EMBL" id="EPD33742.1"/>
    </source>
</evidence>
<evidence type="ECO:0000256" key="3">
    <source>
        <dbReference type="ARBA" id="ARBA00008335"/>
    </source>
</evidence>
<comment type="catalytic activity">
    <reaction evidence="19">
        <text>L-histidyl-L-alpha-amino acid(out) = L-histidyl-L-alpha-amino acid(in)</text>
        <dbReference type="Rhea" id="RHEA:79379"/>
        <dbReference type="ChEBI" id="CHEBI:229964"/>
    </reaction>
</comment>
<comment type="subunit">
    <text evidence="25">Homodimer. Interacts with lysosomal protein GLMP (via lumenal domain); the interaction starts while both proteins are still in the endoplasmic reticulum and is required for stabilization of MFSD1 in lysosomes but has no direct effect on its targeting to lysosomes or transporter activity.</text>
</comment>
<keyword evidence="5 26" id="KW-0812">Transmembrane</keyword>
<feature type="transmembrane region" description="Helical" evidence="26">
    <location>
        <begin position="311"/>
        <end position="334"/>
    </location>
</feature>
<evidence type="ECO:0000256" key="24">
    <source>
        <dbReference type="ARBA" id="ARBA00045709"/>
    </source>
</evidence>
<feature type="transmembrane region" description="Helical" evidence="26">
    <location>
        <begin position="225"/>
        <end position="243"/>
    </location>
</feature>
<dbReference type="PANTHER" id="PTHR23512:SF3">
    <property type="entry name" value="MAJOR FACILITATOR SUPERFAMILY DOMAIN-CONTAINING PROTEIN 1"/>
    <property type="match status" value="1"/>
</dbReference>
<feature type="transmembrane region" description="Helical" evidence="26">
    <location>
        <begin position="282"/>
        <end position="305"/>
    </location>
</feature>
<feature type="transmembrane region" description="Helical" evidence="26">
    <location>
        <begin position="194"/>
        <end position="213"/>
    </location>
</feature>
<evidence type="ECO:0000256" key="25">
    <source>
        <dbReference type="ARBA" id="ARBA00046376"/>
    </source>
</evidence>
<protein>
    <recommendedName>
        <fullName evidence="22">Lysosomal dipeptide transporter MFSD1</fullName>
    </recommendedName>
    <alternativeName>
        <fullName evidence="23">Major facilitator superfamily domain-containing protein 1</fullName>
    </alternativeName>
</protein>
<evidence type="ECO:0000256" key="14">
    <source>
        <dbReference type="ARBA" id="ARBA00044893"/>
    </source>
</evidence>
<keyword evidence="29" id="KW-1185">Reference proteome</keyword>
<evidence type="ECO:0000256" key="4">
    <source>
        <dbReference type="ARBA" id="ARBA00022448"/>
    </source>
</evidence>
<evidence type="ECO:0000256" key="19">
    <source>
        <dbReference type="ARBA" id="ARBA00044912"/>
    </source>
</evidence>
<comment type="subcellular location">
    <subcellularLocation>
        <location evidence="2">Cell membrane</location>
        <topology evidence="2">Multi-pass membrane protein</topology>
    </subcellularLocation>
    <subcellularLocation>
        <location evidence="1">Lysosome membrane</location>
        <topology evidence="1">Multi-pass membrane protein</topology>
    </subcellularLocation>
</comment>
<keyword evidence="8" id="KW-0458">Lysosome</keyword>
<evidence type="ECO:0000256" key="15">
    <source>
        <dbReference type="ARBA" id="ARBA00044898"/>
    </source>
</evidence>
<feature type="domain" description="Major facilitator superfamily (MFS) profile" evidence="27">
    <location>
        <begin position="1"/>
        <end position="338"/>
    </location>
</feature>
<comment type="catalytic activity">
    <reaction evidence="16">
        <text>L-arginyl-L-alpha-amino acid(out) = L-arginyl-L-alpha-amino acid(in)</text>
        <dbReference type="Rhea" id="RHEA:79371"/>
        <dbReference type="ChEBI" id="CHEBI:84315"/>
    </reaction>
</comment>
<comment type="catalytic activity">
    <reaction evidence="20">
        <text>L-alanyl-L-lysine(out) = L-alanyl-L-lysine(in)</text>
        <dbReference type="Rhea" id="RHEA:79415"/>
        <dbReference type="ChEBI" id="CHEBI:192470"/>
    </reaction>
</comment>
<evidence type="ECO:0000256" key="26">
    <source>
        <dbReference type="SAM" id="Phobius"/>
    </source>
</evidence>
<comment type="catalytic activity">
    <reaction evidence="18">
        <text>L-arginyl-glycine(out) = L-arginyl-glycine(in)</text>
        <dbReference type="Rhea" id="RHEA:79391"/>
        <dbReference type="ChEBI" id="CHEBI:229955"/>
    </reaction>
</comment>
<evidence type="ECO:0000256" key="8">
    <source>
        <dbReference type="ARBA" id="ARBA00023228"/>
    </source>
</evidence>
<dbReference type="PROSITE" id="PS50850">
    <property type="entry name" value="MFS"/>
    <property type="match status" value="1"/>
</dbReference>
<evidence type="ECO:0000256" key="17">
    <source>
        <dbReference type="ARBA" id="ARBA00044900"/>
    </source>
</evidence>
<evidence type="ECO:0000256" key="7">
    <source>
        <dbReference type="ARBA" id="ARBA00023136"/>
    </source>
</evidence>
<reference evidence="28 29" key="1">
    <citation type="submission" date="2013-04" db="EMBL/GenBank/DDBJ databases">
        <title>The Genome Sequence of Propionimicrobium lymphophilum ACS-093-V-SCH5.</title>
        <authorList>
            <consortium name="The Broad Institute Genomics Platform"/>
            <person name="Earl A."/>
            <person name="Ward D."/>
            <person name="Feldgarden M."/>
            <person name="Gevers D."/>
            <person name="Saerens B."/>
            <person name="Vaneechoutte M."/>
            <person name="Walker B."/>
            <person name="Young S."/>
            <person name="Zeng Q."/>
            <person name="Gargeya S."/>
            <person name="Fitzgerald M."/>
            <person name="Haas B."/>
            <person name="Abouelleil A."/>
            <person name="Allen A.W."/>
            <person name="Alvarado L."/>
            <person name="Arachchi H.M."/>
            <person name="Berlin A.M."/>
            <person name="Chapman S.B."/>
            <person name="Gainer-Dewar J."/>
            <person name="Goldberg J."/>
            <person name="Griggs A."/>
            <person name="Gujja S."/>
            <person name="Hansen M."/>
            <person name="Howarth C."/>
            <person name="Imamovic A."/>
            <person name="Ireland A."/>
            <person name="Larimer J."/>
            <person name="McCowan C."/>
            <person name="Murphy C."/>
            <person name="Pearson M."/>
            <person name="Poon T.W."/>
            <person name="Priest M."/>
            <person name="Roberts A."/>
            <person name="Saif S."/>
            <person name="Shea T."/>
            <person name="Sisk P."/>
            <person name="Sykes S."/>
            <person name="Wortman J."/>
            <person name="Nusbaum C."/>
            <person name="Birren B."/>
        </authorList>
    </citation>
    <scope>NUCLEOTIDE SEQUENCE [LARGE SCALE GENOMIC DNA]</scope>
    <source>
        <strain evidence="28 29">ACS-093-V-SCH5</strain>
    </source>
</reference>
<evidence type="ECO:0000256" key="20">
    <source>
        <dbReference type="ARBA" id="ARBA00044919"/>
    </source>
</evidence>
<accession>S2WM52</accession>
<evidence type="ECO:0000256" key="21">
    <source>
        <dbReference type="ARBA" id="ARBA00044924"/>
    </source>
</evidence>
<keyword evidence="4" id="KW-0813">Transport</keyword>
<dbReference type="InterPro" id="IPR052187">
    <property type="entry name" value="MFSD1"/>
</dbReference>
<organism evidence="28 29">
    <name type="scientific">Propionimicrobium lymphophilum ACS-093-V-SCH5</name>
    <dbReference type="NCBI Taxonomy" id="883161"/>
    <lineage>
        <taxon>Bacteria</taxon>
        <taxon>Bacillati</taxon>
        <taxon>Actinomycetota</taxon>
        <taxon>Actinomycetes</taxon>
        <taxon>Propionibacteriales</taxon>
        <taxon>Propionibacteriaceae</taxon>
        <taxon>Propionimicrobium</taxon>
    </lineage>
</organism>
<dbReference type="GO" id="GO:0005765">
    <property type="term" value="C:lysosomal membrane"/>
    <property type="evidence" value="ECO:0007669"/>
    <property type="project" value="UniProtKB-SubCell"/>
</dbReference>
<evidence type="ECO:0000256" key="11">
    <source>
        <dbReference type="ARBA" id="ARBA00044881"/>
    </source>
</evidence>
<feature type="transmembrane region" description="Helical" evidence="26">
    <location>
        <begin position="106"/>
        <end position="127"/>
    </location>
</feature>
<comment type="catalytic activity">
    <reaction evidence="15">
        <text>L-aspartyl-L-lysine(out) = L-aspartyl-L-lysine(in)</text>
        <dbReference type="Rhea" id="RHEA:79411"/>
        <dbReference type="ChEBI" id="CHEBI:229953"/>
    </reaction>
</comment>
<comment type="catalytic activity">
    <reaction evidence="10">
        <text>L-histidyl-glycine(out) = L-histidyl-glycine(in)</text>
        <dbReference type="Rhea" id="RHEA:79395"/>
        <dbReference type="ChEBI" id="CHEBI:229957"/>
    </reaction>
</comment>
<feature type="transmembrane region" description="Helical" evidence="26">
    <location>
        <begin position="157"/>
        <end position="174"/>
    </location>
</feature>
<dbReference type="InterPro" id="IPR011701">
    <property type="entry name" value="MFS"/>
</dbReference>
<comment type="caution">
    <text evidence="28">The sequence shown here is derived from an EMBL/GenBank/DDBJ whole genome shotgun (WGS) entry which is preliminary data.</text>
</comment>
<feature type="transmembrane region" description="Helical" evidence="26">
    <location>
        <begin position="78"/>
        <end position="100"/>
    </location>
</feature>
<comment type="catalytic activity">
    <reaction evidence="13">
        <text>L-lysyl-L-alpha-amino acid(out) = L-lysyl-L-alpha-amino acid(in)</text>
        <dbReference type="Rhea" id="RHEA:79387"/>
        <dbReference type="ChEBI" id="CHEBI:229965"/>
    </reaction>
</comment>
<dbReference type="OrthoDB" id="9771451at2"/>
<evidence type="ECO:0000313" key="29">
    <source>
        <dbReference type="Proteomes" id="UP000014417"/>
    </source>
</evidence>
<dbReference type="HOGENOM" id="CLU_001265_5_1_11"/>
<evidence type="ECO:0000256" key="5">
    <source>
        <dbReference type="ARBA" id="ARBA00022692"/>
    </source>
</evidence>
<dbReference type="GO" id="GO:0022857">
    <property type="term" value="F:transmembrane transporter activity"/>
    <property type="evidence" value="ECO:0007669"/>
    <property type="project" value="InterPro"/>
</dbReference>
<dbReference type="RefSeq" id="WP_016455350.1">
    <property type="nucleotide sequence ID" value="NZ_KE150269.1"/>
</dbReference>
<evidence type="ECO:0000256" key="2">
    <source>
        <dbReference type="ARBA" id="ARBA00004651"/>
    </source>
</evidence>
<evidence type="ECO:0000256" key="12">
    <source>
        <dbReference type="ARBA" id="ARBA00044884"/>
    </source>
</evidence>
<dbReference type="InterPro" id="IPR020846">
    <property type="entry name" value="MFS_dom"/>
</dbReference>
<dbReference type="Gene3D" id="1.20.1250.20">
    <property type="entry name" value="MFS general substrate transporter like domains"/>
    <property type="match status" value="2"/>
</dbReference>
<keyword evidence="6 26" id="KW-1133">Transmembrane helix</keyword>
<feature type="transmembrane region" description="Helical" evidence="26">
    <location>
        <begin position="249"/>
        <end position="270"/>
    </location>
</feature>
<comment type="catalytic activity">
    <reaction evidence="17">
        <text>L-lysyl-L-lysine(out) = L-lysyl-L-lysine(in)</text>
        <dbReference type="Rhea" id="RHEA:79403"/>
        <dbReference type="ChEBI" id="CHEBI:229956"/>
    </reaction>
</comment>
<feature type="transmembrane region" description="Helical" evidence="26">
    <location>
        <begin position="47"/>
        <end position="66"/>
    </location>
</feature>
<evidence type="ECO:0000256" key="10">
    <source>
        <dbReference type="ARBA" id="ARBA00044878"/>
    </source>
</evidence>
<comment type="similarity">
    <text evidence="3">Belongs to the major facilitator superfamily.</text>
</comment>
<evidence type="ECO:0000259" key="27">
    <source>
        <dbReference type="PROSITE" id="PS50850"/>
    </source>
</evidence>
<comment type="catalytic activity">
    <reaction evidence="9">
        <text>L-lysyl-L-alanine(out) = L-lysyl-L-alanine(in)</text>
        <dbReference type="Rhea" id="RHEA:79399"/>
        <dbReference type="ChEBI" id="CHEBI:229954"/>
    </reaction>
</comment>
<comment type="catalytic activity">
    <reaction evidence="12">
        <text>L-alpha-aminoacyl-L-histidine(out) = L-alpha-aminoacyl-L-histidine(in)</text>
        <dbReference type="Rhea" id="RHEA:79375"/>
        <dbReference type="ChEBI" id="CHEBI:229967"/>
    </reaction>
</comment>
<evidence type="ECO:0000256" key="9">
    <source>
        <dbReference type="ARBA" id="ARBA00044876"/>
    </source>
</evidence>
<comment type="catalytic activity">
    <reaction evidence="21">
        <text>L-lysyl-glycine(out) = L-lysyl-glycine(in)</text>
        <dbReference type="Rhea" id="RHEA:79407"/>
        <dbReference type="ChEBI" id="CHEBI:191202"/>
    </reaction>
</comment>
<gene>
    <name evidence="28" type="ORF">HMPREF9306_00504</name>
</gene>